<dbReference type="EMBL" id="QOKY01000135">
    <property type="protein sequence ID" value="RMZ56874.1"/>
    <property type="molecule type" value="Genomic_DNA"/>
</dbReference>
<dbReference type="KEGG" id="apro:F751_4795"/>
<dbReference type="STRING" id="3075.A0A087SKP8"/>
<evidence type="ECO:0000313" key="9">
    <source>
        <dbReference type="Proteomes" id="UP000279271"/>
    </source>
</evidence>
<keyword evidence="2 3" id="KW-0040">ANK repeat</keyword>
<feature type="domain" description="Chromo" evidence="5">
    <location>
        <begin position="249"/>
        <end position="298"/>
    </location>
</feature>
<dbReference type="PANTHER" id="PTHR24171">
    <property type="entry name" value="ANKYRIN REPEAT DOMAIN-CONTAINING PROTEIN 39-RELATED"/>
    <property type="match status" value="1"/>
</dbReference>
<evidence type="ECO:0000256" key="2">
    <source>
        <dbReference type="ARBA" id="ARBA00023043"/>
    </source>
</evidence>
<dbReference type="SMART" id="SM00248">
    <property type="entry name" value="ANK"/>
    <property type="match status" value="3"/>
</dbReference>
<accession>A0A087SKP8</accession>
<dbReference type="SUPFAM" id="SSF48403">
    <property type="entry name" value="Ankyrin repeat"/>
    <property type="match status" value="1"/>
</dbReference>
<keyword evidence="8" id="KW-1185">Reference proteome</keyword>
<reference evidence="6 8" key="1">
    <citation type="journal article" date="2014" name="BMC Genomics">
        <title>Oil accumulation mechanisms of the oleaginous microalga Chlorella protothecoides revealed through its genome, transcriptomes, and proteomes.</title>
        <authorList>
            <person name="Gao C."/>
            <person name="Wang Y."/>
            <person name="Shen Y."/>
            <person name="Yan D."/>
            <person name="He X."/>
            <person name="Dai J."/>
            <person name="Wu Q."/>
        </authorList>
    </citation>
    <scope>NUCLEOTIDE SEQUENCE [LARGE SCALE GENOMIC DNA]</scope>
    <source>
        <strain evidence="6 8">0710</strain>
    </source>
</reference>
<keyword evidence="1" id="KW-0677">Repeat</keyword>
<reference evidence="7" key="4">
    <citation type="submission" date="2018-11" db="EMBL/GenBank/DDBJ databases">
        <title>Characterization of plant carbon substrate utilization by Auxenochlorella protothecoides.</title>
        <authorList>
            <person name="Vogler B.W."/>
            <person name="Starkenburg S.R."/>
            <person name="Sudasinghe N."/>
            <person name="Schambach J.Y."/>
            <person name="Rollin J.A."/>
            <person name="Pattathil S."/>
            <person name="Barry A.N."/>
        </authorList>
    </citation>
    <scope>NUCLEOTIDE SEQUENCE [LARGE SCALE GENOMIC DNA]</scope>
    <source>
        <strain evidence="7">UTEX 25</strain>
    </source>
</reference>
<feature type="repeat" description="ANK" evidence="3">
    <location>
        <begin position="123"/>
        <end position="155"/>
    </location>
</feature>
<evidence type="ECO:0000259" key="5">
    <source>
        <dbReference type="SMART" id="SM00298"/>
    </source>
</evidence>
<reference evidence="9" key="2">
    <citation type="journal article" date="2018" name="Algal Res.">
        <title>Characterization of plant carbon substrate utilization by Auxenochlorella protothecoides.</title>
        <authorList>
            <person name="Vogler B.W."/>
            <person name="Starkenburg S.R."/>
            <person name="Sudasinghe N."/>
            <person name="Schambach J.Y."/>
            <person name="Rollin J.A."/>
            <person name="Pattathil S."/>
            <person name="Barry A.N."/>
        </authorList>
    </citation>
    <scope>NUCLEOTIDE SEQUENCE [LARGE SCALE GENOMIC DNA]</scope>
    <source>
        <strain evidence="9">UTEX 25</strain>
    </source>
</reference>
<dbReference type="Proteomes" id="UP000279271">
    <property type="component" value="Unassembled WGS sequence"/>
</dbReference>
<dbReference type="PROSITE" id="PS50297">
    <property type="entry name" value="ANK_REP_REGION"/>
    <property type="match status" value="2"/>
</dbReference>
<dbReference type="RefSeq" id="XP_011399198.1">
    <property type="nucleotide sequence ID" value="XM_011400896.1"/>
</dbReference>
<feature type="region of interest" description="Disordered" evidence="4">
    <location>
        <begin position="305"/>
        <end position="329"/>
    </location>
</feature>
<dbReference type="InterPro" id="IPR000953">
    <property type="entry name" value="Chromo/chromo_shadow_dom"/>
</dbReference>
<evidence type="ECO:0000313" key="8">
    <source>
        <dbReference type="Proteomes" id="UP000028924"/>
    </source>
</evidence>
<dbReference type="GeneID" id="23616186"/>
<proteinExistence type="predicted"/>
<dbReference type="SMART" id="SM00298">
    <property type="entry name" value="CHROMO"/>
    <property type="match status" value="3"/>
</dbReference>
<dbReference type="Pfam" id="PF12796">
    <property type="entry name" value="Ank_2"/>
    <property type="match status" value="1"/>
</dbReference>
<feature type="domain" description="Chromo" evidence="5">
    <location>
        <begin position="199"/>
        <end position="248"/>
    </location>
</feature>
<organism evidence="6 8">
    <name type="scientific">Auxenochlorella protothecoides</name>
    <name type="common">Green microalga</name>
    <name type="synonym">Chlorella protothecoides</name>
    <dbReference type="NCBI Taxonomy" id="3075"/>
    <lineage>
        <taxon>Eukaryota</taxon>
        <taxon>Viridiplantae</taxon>
        <taxon>Chlorophyta</taxon>
        <taxon>core chlorophytes</taxon>
        <taxon>Trebouxiophyceae</taxon>
        <taxon>Chlorellales</taxon>
        <taxon>Chlorellaceae</taxon>
        <taxon>Auxenochlorella</taxon>
    </lineage>
</organism>
<dbReference type="OrthoDB" id="341259at2759"/>
<dbReference type="AlphaFoldDB" id="A0A087SKP8"/>
<dbReference type="Pfam" id="PF00385">
    <property type="entry name" value="Chromo"/>
    <property type="match status" value="1"/>
</dbReference>
<evidence type="ECO:0000256" key="1">
    <source>
        <dbReference type="ARBA" id="ARBA00022737"/>
    </source>
</evidence>
<dbReference type="EMBL" id="KL662127">
    <property type="protein sequence ID" value="KFM26302.1"/>
    <property type="molecule type" value="Genomic_DNA"/>
</dbReference>
<evidence type="ECO:0000313" key="7">
    <source>
        <dbReference type="EMBL" id="RMZ56874.1"/>
    </source>
</evidence>
<name>A0A087SKP8_AUXPR</name>
<dbReference type="Gene3D" id="2.40.50.40">
    <property type="match status" value="3"/>
</dbReference>
<dbReference type="InterPro" id="IPR002110">
    <property type="entry name" value="Ankyrin_rpt"/>
</dbReference>
<sequence>MGRSAHEILKVSEVKGIRLNESEEKPVVEYLVAWSDDSHDTWEPAKNLADDLLRDFEDRWWAAARQGDEETMLAMMKADGKVLARTLDEERHSALHFAAARGKPELVKALVQAGAEVNLPDRAGYTPLHMASGYLHSATIGALLTAGADPEQEDAQGRSPLGLVEGLREALPTNNPALIGRRMALEDVVKVLTDNTFEDVEPVAVLESRNEGEDREFLVKFHDSEEPEWVAARYVAEDVMQDFEAGLEYAQGLEILDMRQRGDSRAYLVRWEDGREPSWEPEEHVTPDLIELYAARDARARDVKAAADKAGKGRTPAPRQTLETAGLSM</sequence>
<evidence type="ECO:0000256" key="3">
    <source>
        <dbReference type="PROSITE-ProRule" id="PRU00023"/>
    </source>
</evidence>
<gene>
    <name evidence="7" type="ORF">APUTEX25_002963</name>
    <name evidence="6" type="ORF">F751_4795</name>
</gene>
<dbReference type="InterPro" id="IPR036770">
    <property type="entry name" value="Ankyrin_rpt-contain_sf"/>
</dbReference>
<dbReference type="SUPFAM" id="SSF54160">
    <property type="entry name" value="Chromo domain-like"/>
    <property type="match status" value="2"/>
</dbReference>
<dbReference type="Proteomes" id="UP000028924">
    <property type="component" value="Unassembled WGS sequence"/>
</dbReference>
<dbReference type="InterPro" id="IPR023780">
    <property type="entry name" value="Chromo_domain"/>
</dbReference>
<feature type="domain" description="Chromo" evidence="5">
    <location>
        <begin position="8"/>
        <end position="61"/>
    </location>
</feature>
<dbReference type="Gene3D" id="1.25.40.20">
    <property type="entry name" value="Ankyrin repeat-containing domain"/>
    <property type="match status" value="1"/>
</dbReference>
<dbReference type="PROSITE" id="PS50088">
    <property type="entry name" value="ANK_REPEAT"/>
    <property type="match status" value="2"/>
</dbReference>
<evidence type="ECO:0000313" key="6">
    <source>
        <dbReference type="EMBL" id="KFM26302.1"/>
    </source>
</evidence>
<dbReference type="InterPro" id="IPR016197">
    <property type="entry name" value="Chromo-like_dom_sf"/>
</dbReference>
<evidence type="ECO:0000256" key="4">
    <source>
        <dbReference type="SAM" id="MobiDB-lite"/>
    </source>
</evidence>
<reference evidence="7" key="3">
    <citation type="submission" date="2018-10" db="EMBL/GenBank/DDBJ databases">
        <authorList>
            <person name="Hovde B."/>
            <person name="Zhang X."/>
        </authorList>
    </citation>
    <scope>NUCLEOTIDE SEQUENCE [LARGE SCALE GENOMIC DNA]</scope>
    <source>
        <strain evidence="7">UTEX 25</strain>
    </source>
</reference>
<dbReference type="eggNOG" id="KOG0504">
    <property type="taxonomic scope" value="Eukaryota"/>
</dbReference>
<feature type="repeat" description="ANK" evidence="3">
    <location>
        <begin position="90"/>
        <end position="122"/>
    </location>
</feature>
<dbReference type="CDD" id="cd00024">
    <property type="entry name" value="CD_CSD"/>
    <property type="match status" value="1"/>
</dbReference>
<protein>
    <submittedName>
        <fullName evidence="6">Putative signal recognition particle 43 kDa protein, chloroplastic</fullName>
    </submittedName>
</protein>